<dbReference type="RefSeq" id="WP_156028596.1">
    <property type="nucleotide sequence ID" value="NZ_CP002082.1"/>
</dbReference>
<feature type="transmembrane region" description="Helical" evidence="1">
    <location>
        <begin position="6"/>
        <end position="24"/>
    </location>
</feature>
<evidence type="ECO:0000313" key="2">
    <source>
        <dbReference type="EMBL" id="AHI58653.1"/>
    </source>
</evidence>
<dbReference type="Proteomes" id="UP000019260">
    <property type="component" value="Chromosome"/>
</dbReference>
<keyword evidence="1" id="KW-0812">Transmembrane</keyword>
<name>W6AMW1_9MOLU</name>
<keyword evidence="3" id="KW-1185">Reference proteome</keyword>
<keyword evidence="1" id="KW-0472">Membrane</keyword>
<evidence type="ECO:0000256" key="1">
    <source>
        <dbReference type="SAM" id="Phobius"/>
    </source>
</evidence>
<keyword evidence="1" id="KW-1133">Transmembrane helix</keyword>
<organism evidence="2 3">
    <name type="scientific">Spiroplasma mirum ATCC 29335</name>
    <dbReference type="NCBI Taxonomy" id="838561"/>
    <lineage>
        <taxon>Bacteria</taxon>
        <taxon>Bacillati</taxon>
        <taxon>Mycoplasmatota</taxon>
        <taxon>Mollicutes</taxon>
        <taxon>Entomoplasmatales</taxon>
        <taxon>Spiroplasmataceae</taxon>
        <taxon>Spiroplasma</taxon>
    </lineage>
</organism>
<dbReference type="KEGG" id="smia:P344_06775"/>
<dbReference type="EMBL" id="CP006720">
    <property type="protein sequence ID" value="AHI58653.1"/>
    <property type="molecule type" value="Genomic_DNA"/>
</dbReference>
<dbReference type="STRING" id="838561.P344_06775"/>
<dbReference type="HOGENOM" id="CLU_3205451_0_0_14"/>
<dbReference type="PATRIC" id="fig|838561.3.peg.1304"/>
<proteinExistence type="predicted"/>
<reference evidence="2 3" key="1">
    <citation type="submission" date="2013-09" db="EMBL/GenBank/DDBJ databases">
        <title>Complete genome sequence of Spiroplasma mirum suckling mouse cataract agent.</title>
        <authorList>
            <person name="Landry C.A."/>
            <person name="Bastian F.O."/>
            <person name="Thune R.L."/>
        </authorList>
    </citation>
    <scope>NUCLEOTIDE SEQUENCE [LARGE SCALE GENOMIC DNA]</scope>
    <source>
        <strain evidence="2 3">SMCA</strain>
    </source>
</reference>
<evidence type="ECO:0008006" key="4">
    <source>
        <dbReference type="Google" id="ProtNLM"/>
    </source>
</evidence>
<sequence length="45" mass="4605">MGIHPNIGFLVGLILGAMVGFDMGGPINKIAVLVATSMIVQDHGV</sequence>
<gene>
    <name evidence="2" type="ORF">P344_06775</name>
</gene>
<dbReference type="AlphaFoldDB" id="W6AMW1"/>
<accession>W6AMW1</accession>
<evidence type="ECO:0000313" key="3">
    <source>
        <dbReference type="Proteomes" id="UP000019260"/>
    </source>
</evidence>
<protein>
    <recommendedName>
        <fullName evidence="4">PTS EIIC type-2 domain-containing protein</fullName>
    </recommendedName>
</protein>